<dbReference type="AlphaFoldDB" id="A0A8H5BRQ4"/>
<dbReference type="Proteomes" id="UP000559256">
    <property type="component" value="Unassembled WGS sequence"/>
</dbReference>
<dbReference type="EMBL" id="JAACJM010000367">
    <property type="protein sequence ID" value="KAF5328143.1"/>
    <property type="molecule type" value="Genomic_DNA"/>
</dbReference>
<reference evidence="2 3" key="1">
    <citation type="journal article" date="2020" name="ISME J.">
        <title>Uncovering the hidden diversity of litter-decomposition mechanisms in mushroom-forming fungi.</title>
        <authorList>
            <person name="Floudas D."/>
            <person name="Bentzer J."/>
            <person name="Ahren D."/>
            <person name="Johansson T."/>
            <person name="Persson P."/>
            <person name="Tunlid A."/>
        </authorList>
    </citation>
    <scope>NUCLEOTIDE SEQUENCE [LARGE SCALE GENOMIC DNA]</scope>
    <source>
        <strain evidence="2 3">CBS 291.85</strain>
    </source>
</reference>
<organism evidence="2 3">
    <name type="scientific">Tetrapyrgos nigripes</name>
    <dbReference type="NCBI Taxonomy" id="182062"/>
    <lineage>
        <taxon>Eukaryota</taxon>
        <taxon>Fungi</taxon>
        <taxon>Dikarya</taxon>
        <taxon>Basidiomycota</taxon>
        <taxon>Agaricomycotina</taxon>
        <taxon>Agaricomycetes</taxon>
        <taxon>Agaricomycetidae</taxon>
        <taxon>Agaricales</taxon>
        <taxon>Marasmiineae</taxon>
        <taxon>Marasmiaceae</taxon>
        <taxon>Tetrapyrgos</taxon>
    </lineage>
</organism>
<accession>A0A8H5BRQ4</accession>
<evidence type="ECO:0000313" key="3">
    <source>
        <dbReference type="Proteomes" id="UP000559256"/>
    </source>
</evidence>
<evidence type="ECO:0000256" key="1">
    <source>
        <dbReference type="SAM" id="MobiDB-lite"/>
    </source>
</evidence>
<protein>
    <recommendedName>
        <fullName evidence="4">BTB domain-containing protein</fullName>
    </recommendedName>
</protein>
<evidence type="ECO:0008006" key="4">
    <source>
        <dbReference type="Google" id="ProtNLM"/>
    </source>
</evidence>
<feature type="region of interest" description="Disordered" evidence="1">
    <location>
        <begin position="1"/>
        <end position="25"/>
    </location>
</feature>
<gene>
    <name evidence="2" type="ORF">D9758_016715</name>
</gene>
<name>A0A8H5BRQ4_9AGAR</name>
<evidence type="ECO:0000313" key="2">
    <source>
        <dbReference type="EMBL" id="KAF5328143.1"/>
    </source>
</evidence>
<dbReference type="OrthoDB" id="3184970at2759"/>
<proteinExistence type="predicted"/>
<sequence length="134" mass="14798">MSENAPASPDTAVDADSKSSSKVSKLFSSGGDVIFRSSDGVLFHIQQKYLENMTEGFPLAEHTTPTQKDEIVSLPEKSSVLELLFQFTYPQMPPDLDDLEFPALMELAAAAEKYFVHHSRIQGSSILLSMRNIC</sequence>
<comment type="caution">
    <text evidence="2">The sequence shown here is derived from an EMBL/GenBank/DDBJ whole genome shotgun (WGS) entry which is preliminary data.</text>
</comment>
<keyword evidence="3" id="KW-1185">Reference proteome</keyword>